<name>A0A1C3XH01_9BRAD</name>
<proteinExistence type="predicted"/>
<reference evidence="1 2" key="1">
    <citation type="submission" date="2016-08" db="EMBL/GenBank/DDBJ databases">
        <authorList>
            <person name="Seilhamer J.J."/>
        </authorList>
    </citation>
    <scope>NUCLEOTIDE SEQUENCE [LARGE SCALE GENOMIC DNA]</scope>
    <source>
        <strain evidence="1 2">CCBAU 10071</strain>
    </source>
</reference>
<evidence type="ECO:0000313" key="2">
    <source>
        <dbReference type="Proteomes" id="UP000183174"/>
    </source>
</evidence>
<evidence type="ECO:0000313" key="1">
    <source>
        <dbReference type="EMBL" id="SCB51533.1"/>
    </source>
</evidence>
<dbReference type="EMBL" id="FMAE01000019">
    <property type="protein sequence ID" value="SCB51533.1"/>
    <property type="molecule type" value="Genomic_DNA"/>
</dbReference>
<organism evidence="1 2">
    <name type="scientific">Bradyrhizobium yuanmingense</name>
    <dbReference type="NCBI Taxonomy" id="108015"/>
    <lineage>
        <taxon>Bacteria</taxon>
        <taxon>Pseudomonadati</taxon>
        <taxon>Pseudomonadota</taxon>
        <taxon>Alphaproteobacteria</taxon>
        <taxon>Hyphomicrobiales</taxon>
        <taxon>Nitrobacteraceae</taxon>
        <taxon>Bradyrhizobium</taxon>
    </lineage>
</organism>
<dbReference type="AlphaFoldDB" id="A0A1C3XH01"/>
<accession>A0A1C3XH01</accession>
<sequence length="71" mass="7778">MDLEIPHGADREYLIVFGVAAIYIATIPRGEPCIVGVSRQTTISQRGCTSTARLAQSMIATRYKKPWPIGT</sequence>
<protein>
    <submittedName>
        <fullName evidence="1">Uncharacterized protein</fullName>
    </submittedName>
</protein>
<gene>
    <name evidence="1" type="ORF">GA0061099_101912</name>
</gene>
<dbReference type="Proteomes" id="UP000183174">
    <property type="component" value="Unassembled WGS sequence"/>
</dbReference>